<dbReference type="AlphaFoldDB" id="A0AAW2FGH1"/>
<dbReference type="Proteomes" id="UP001430953">
    <property type="component" value="Unassembled WGS sequence"/>
</dbReference>
<comment type="caution">
    <text evidence="2">The sequence shown here is derived from an EMBL/GenBank/DDBJ whole genome shotgun (WGS) entry which is preliminary data.</text>
</comment>
<evidence type="ECO:0000313" key="2">
    <source>
        <dbReference type="EMBL" id="KAL0114928.1"/>
    </source>
</evidence>
<protein>
    <submittedName>
        <fullName evidence="2">Uncharacterized protein</fullName>
    </submittedName>
</protein>
<evidence type="ECO:0000256" key="1">
    <source>
        <dbReference type="SAM" id="MobiDB-lite"/>
    </source>
</evidence>
<name>A0AAW2FGH1_9HYME</name>
<gene>
    <name evidence="2" type="ORF">PUN28_010462</name>
</gene>
<dbReference type="EMBL" id="JADYXP020000010">
    <property type="protein sequence ID" value="KAL0114928.1"/>
    <property type="molecule type" value="Genomic_DNA"/>
</dbReference>
<accession>A0AAW2FGH1</accession>
<organism evidence="2 3">
    <name type="scientific">Cardiocondyla obscurior</name>
    <dbReference type="NCBI Taxonomy" id="286306"/>
    <lineage>
        <taxon>Eukaryota</taxon>
        <taxon>Metazoa</taxon>
        <taxon>Ecdysozoa</taxon>
        <taxon>Arthropoda</taxon>
        <taxon>Hexapoda</taxon>
        <taxon>Insecta</taxon>
        <taxon>Pterygota</taxon>
        <taxon>Neoptera</taxon>
        <taxon>Endopterygota</taxon>
        <taxon>Hymenoptera</taxon>
        <taxon>Apocrita</taxon>
        <taxon>Aculeata</taxon>
        <taxon>Formicoidea</taxon>
        <taxon>Formicidae</taxon>
        <taxon>Myrmicinae</taxon>
        <taxon>Cardiocondyla</taxon>
    </lineage>
</organism>
<keyword evidence="3" id="KW-1185">Reference proteome</keyword>
<feature type="region of interest" description="Disordered" evidence="1">
    <location>
        <begin position="15"/>
        <end position="53"/>
    </location>
</feature>
<proteinExistence type="predicted"/>
<evidence type="ECO:0000313" key="3">
    <source>
        <dbReference type="Proteomes" id="UP001430953"/>
    </source>
</evidence>
<reference evidence="2 3" key="1">
    <citation type="submission" date="2023-03" db="EMBL/GenBank/DDBJ databases">
        <title>High recombination rates correlate with genetic variation in Cardiocondyla obscurior ants.</title>
        <authorList>
            <person name="Errbii M."/>
        </authorList>
    </citation>
    <scope>NUCLEOTIDE SEQUENCE [LARGE SCALE GENOMIC DNA]</scope>
    <source>
        <strain evidence="2">Alpha-2009</strain>
        <tissue evidence="2">Whole body</tissue>
    </source>
</reference>
<sequence>MYLFYCRKNEIPIKDEARPTNPISDESDEVQQDSISASRRPKQDRKRSTDCPKRIGEDGVRKCNISTHLEFTDKKQDAIDKNLNLSDINSPSLSDIPLSCRLINKTDINSTSNLPIHIASEKFKRLKFVKNTKSTRSHFTITVVIEF</sequence>